<reference evidence="1" key="1">
    <citation type="journal article" date="2014" name="Front. Microbiol.">
        <title>High frequency of phylogenetically diverse reductive dehalogenase-homologous genes in deep subseafloor sedimentary metagenomes.</title>
        <authorList>
            <person name="Kawai M."/>
            <person name="Futagami T."/>
            <person name="Toyoda A."/>
            <person name="Takaki Y."/>
            <person name="Nishi S."/>
            <person name="Hori S."/>
            <person name="Arai W."/>
            <person name="Tsubouchi T."/>
            <person name="Morono Y."/>
            <person name="Uchiyama I."/>
            <person name="Ito T."/>
            <person name="Fujiyama A."/>
            <person name="Inagaki F."/>
            <person name="Takami H."/>
        </authorList>
    </citation>
    <scope>NUCLEOTIDE SEQUENCE</scope>
    <source>
        <strain evidence="1">Expedition CK06-06</strain>
    </source>
</reference>
<dbReference type="Gene3D" id="3.40.50.300">
    <property type="entry name" value="P-loop containing nucleotide triphosphate hydrolases"/>
    <property type="match status" value="1"/>
</dbReference>
<comment type="caution">
    <text evidence="1">The sequence shown here is derived from an EMBL/GenBank/DDBJ whole genome shotgun (WGS) entry which is preliminary data.</text>
</comment>
<protein>
    <submittedName>
        <fullName evidence="1">Uncharacterized protein</fullName>
    </submittedName>
</protein>
<sequence length="180" mass="20864">LYGVYDRVVNDLQVPKTSFKATDIIVLANPIKSPDGLQKWKRVVQITEVRKEWEEDPLRENGFVDLMKYDTKTDSLKPTDELINGNSEVIKGVAASVSEWVGSWDAVWDNIILRAKIKEALVNYSKKIKNKDILEAKFTIMSNDQFHRISNSVKEDIGYLDPRRIYFEWEDWLKSVLKNG</sequence>
<dbReference type="InterPro" id="IPR027417">
    <property type="entry name" value="P-loop_NTPase"/>
</dbReference>
<organism evidence="1">
    <name type="scientific">marine sediment metagenome</name>
    <dbReference type="NCBI Taxonomy" id="412755"/>
    <lineage>
        <taxon>unclassified sequences</taxon>
        <taxon>metagenomes</taxon>
        <taxon>ecological metagenomes</taxon>
    </lineage>
</organism>
<proteinExistence type="predicted"/>
<evidence type="ECO:0000313" key="1">
    <source>
        <dbReference type="EMBL" id="GAG27770.1"/>
    </source>
</evidence>
<feature type="non-terminal residue" evidence="1">
    <location>
        <position position="1"/>
    </location>
</feature>
<dbReference type="EMBL" id="BARS01033715">
    <property type="protein sequence ID" value="GAG27770.1"/>
    <property type="molecule type" value="Genomic_DNA"/>
</dbReference>
<name>X0WAT2_9ZZZZ</name>
<dbReference type="AlphaFoldDB" id="X0WAT2"/>
<accession>X0WAT2</accession>
<gene>
    <name evidence="1" type="ORF">S01H1_52176</name>
</gene>